<feature type="binding site" evidence="8">
    <location>
        <position position="100"/>
    </location>
    <ligand>
        <name>Mg(2+)</name>
        <dbReference type="ChEBI" id="CHEBI:18420"/>
    </ligand>
</feature>
<dbReference type="InterPro" id="IPR029060">
    <property type="entry name" value="PIN-like_dom_sf"/>
</dbReference>
<accession>A0A8J6TRD7</accession>
<evidence type="ECO:0000256" key="5">
    <source>
        <dbReference type="ARBA" id="ARBA00022801"/>
    </source>
</evidence>
<evidence type="ECO:0000256" key="3">
    <source>
        <dbReference type="ARBA" id="ARBA00022722"/>
    </source>
</evidence>
<dbReference type="EC" id="3.1.-.-" evidence="8"/>
<dbReference type="SUPFAM" id="SSF88723">
    <property type="entry name" value="PIN domain-like"/>
    <property type="match status" value="1"/>
</dbReference>
<proteinExistence type="inferred from homology"/>
<dbReference type="GO" id="GO:0090729">
    <property type="term" value="F:toxin activity"/>
    <property type="evidence" value="ECO:0007669"/>
    <property type="project" value="UniProtKB-KW"/>
</dbReference>
<evidence type="ECO:0000256" key="1">
    <source>
        <dbReference type="ARBA" id="ARBA00001946"/>
    </source>
</evidence>
<name>A0A8J6TRD7_9BACT</name>
<protein>
    <recommendedName>
        <fullName evidence="8">Ribonuclease VapC</fullName>
        <shortName evidence="8">RNase VapC</shortName>
        <ecNumber evidence="8">3.1.-.-</ecNumber>
    </recommendedName>
    <alternativeName>
        <fullName evidence="8">Toxin VapC</fullName>
    </alternativeName>
</protein>
<feature type="domain" description="PIN" evidence="9">
    <location>
        <begin position="6"/>
        <end position="126"/>
    </location>
</feature>
<dbReference type="GO" id="GO:0000287">
    <property type="term" value="F:magnesium ion binding"/>
    <property type="evidence" value="ECO:0007669"/>
    <property type="project" value="UniProtKB-UniRule"/>
</dbReference>
<evidence type="ECO:0000256" key="8">
    <source>
        <dbReference type="HAMAP-Rule" id="MF_00265"/>
    </source>
</evidence>
<evidence type="ECO:0000313" key="11">
    <source>
        <dbReference type="Proteomes" id="UP000605201"/>
    </source>
</evidence>
<sequence length="137" mass="15492">MTAPKIIIDTNIVSYLMRGSPESRAYAPHLTGKLVAISFITVGELYYGAEKAKWGEKRRLRLKTSLKNFVVIPYDHEVAKRYGKVLAERNRLGRPISHNDAWIAACAVRHGSPLVTHNEKDFDSISDLQIISERSKK</sequence>
<dbReference type="HAMAP" id="MF_00265">
    <property type="entry name" value="VapC_Nob1"/>
    <property type="match status" value="1"/>
</dbReference>
<keyword evidence="5 8" id="KW-0378">Hydrolase</keyword>
<evidence type="ECO:0000313" key="10">
    <source>
        <dbReference type="EMBL" id="MBC8433778.1"/>
    </source>
</evidence>
<organism evidence="10 11">
    <name type="scientific">Candidatus Desulfatibia vada</name>
    <dbReference type="NCBI Taxonomy" id="2841696"/>
    <lineage>
        <taxon>Bacteria</taxon>
        <taxon>Pseudomonadati</taxon>
        <taxon>Thermodesulfobacteriota</taxon>
        <taxon>Desulfobacteria</taxon>
        <taxon>Desulfobacterales</taxon>
        <taxon>Desulfobacterales incertae sedis</taxon>
        <taxon>Candidatus Desulfatibia</taxon>
    </lineage>
</organism>
<dbReference type="Proteomes" id="UP000605201">
    <property type="component" value="Unassembled WGS sequence"/>
</dbReference>
<reference evidence="10 11" key="1">
    <citation type="submission" date="2020-08" db="EMBL/GenBank/DDBJ databases">
        <title>Bridging the membrane lipid divide: bacteria of the FCB group superphylum have the potential to synthesize archaeal ether lipids.</title>
        <authorList>
            <person name="Villanueva L."/>
            <person name="Von Meijenfeldt F.A.B."/>
            <person name="Westbye A.B."/>
            <person name="Yadav S."/>
            <person name="Hopmans E.C."/>
            <person name="Dutilh B.E."/>
            <person name="Sinninghe Damste J.S."/>
        </authorList>
    </citation>
    <scope>NUCLEOTIDE SEQUENCE [LARGE SCALE GENOMIC DNA]</scope>
    <source>
        <strain evidence="10">NIOZ-UU17</strain>
    </source>
</reference>
<dbReference type="AlphaFoldDB" id="A0A8J6TRD7"/>
<keyword evidence="6 8" id="KW-0460">Magnesium</keyword>
<evidence type="ECO:0000256" key="7">
    <source>
        <dbReference type="ARBA" id="ARBA00038093"/>
    </source>
</evidence>
<keyword evidence="3 8" id="KW-0540">Nuclease</keyword>
<comment type="caution">
    <text evidence="10">The sequence shown here is derived from an EMBL/GenBank/DDBJ whole genome shotgun (WGS) entry which is preliminary data.</text>
</comment>
<evidence type="ECO:0000256" key="2">
    <source>
        <dbReference type="ARBA" id="ARBA00022649"/>
    </source>
</evidence>
<dbReference type="Gene3D" id="3.40.50.1010">
    <property type="entry name" value="5'-nuclease"/>
    <property type="match status" value="1"/>
</dbReference>
<comment type="similarity">
    <text evidence="7 8">Belongs to the PINc/VapC protein family.</text>
</comment>
<dbReference type="PANTHER" id="PTHR33653:SF1">
    <property type="entry name" value="RIBONUCLEASE VAPC2"/>
    <property type="match status" value="1"/>
</dbReference>
<comment type="cofactor">
    <cofactor evidence="1 8">
        <name>Mg(2+)</name>
        <dbReference type="ChEBI" id="CHEBI:18420"/>
    </cofactor>
</comment>
<evidence type="ECO:0000259" key="9">
    <source>
        <dbReference type="Pfam" id="PF01850"/>
    </source>
</evidence>
<dbReference type="InterPro" id="IPR002716">
    <property type="entry name" value="PIN_dom"/>
</dbReference>
<feature type="binding site" evidence="8">
    <location>
        <position position="9"/>
    </location>
    <ligand>
        <name>Mg(2+)</name>
        <dbReference type="ChEBI" id="CHEBI:18420"/>
    </ligand>
</feature>
<dbReference type="Pfam" id="PF01850">
    <property type="entry name" value="PIN"/>
    <property type="match status" value="1"/>
</dbReference>
<keyword evidence="4 8" id="KW-0479">Metal-binding</keyword>
<dbReference type="CDD" id="cd18749">
    <property type="entry name" value="PIN_VapC4-5_FitB-like"/>
    <property type="match status" value="1"/>
</dbReference>
<dbReference type="GO" id="GO:0004540">
    <property type="term" value="F:RNA nuclease activity"/>
    <property type="evidence" value="ECO:0007669"/>
    <property type="project" value="InterPro"/>
</dbReference>
<comment type="function">
    <text evidence="8">Toxic component of a toxin-antitoxin (TA) system. An RNase.</text>
</comment>
<dbReference type="InterPro" id="IPR022907">
    <property type="entry name" value="VapC_family"/>
</dbReference>
<gene>
    <name evidence="8" type="primary">vapC</name>
    <name evidence="10" type="ORF">H8D96_17855</name>
</gene>
<dbReference type="InterPro" id="IPR050556">
    <property type="entry name" value="Type_II_TA_system_RNase"/>
</dbReference>
<evidence type="ECO:0000256" key="6">
    <source>
        <dbReference type="ARBA" id="ARBA00022842"/>
    </source>
</evidence>
<keyword evidence="8" id="KW-0800">Toxin</keyword>
<dbReference type="PANTHER" id="PTHR33653">
    <property type="entry name" value="RIBONUCLEASE VAPC2"/>
    <property type="match status" value="1"/>
</dbReference>
<dbReference type="EMBL" id="JACNIG010000334">
    <property type="protein sequence ID" value="MBC8433778.1"/>
    <property type="molecule type" value="Genomic_DNA"/>
</dbReference>
<evidence type="ECO:0000256" key="4">
    <source>
        <dbReference type="ARBA" id="ARBA00022723"/>
    </source>
</evidence>
<dbReference type="GO" id="GO:0016787">
    <property type="term" value="F:hydrolase activity"/>
    <property type="evidence" value="ECO:0007669"/>
    <property type="project" value="UniProtKB-KW"/>
</dbReference>
<keyword evidence="2 8" id="KW-1277">Toxin-antitoxin system</keyword>